<evidence type="ECO:0000313" key="12">
    <source>
        <dbReference type="Proteomes" id="UP001165065"/>
    </source>
</evidence>
<evidence type="ECO:0000256" key="2">
    <source>
        <dbReference type="ARBA" id="ARBA00013194"/>
    </source>
</evidence>
<dbReference type="EMBL" id="BRYA01000644">
    <property type="protein sequence ID" value="GMI27452.1"/>
    <property type="molecule type" value="Genomic_DNA"/>
</dbReference>
<feature type="compositionally biased region" description="Polar residues" evidence="8">
    <location>
        <begin position="584"/>
        <end position="594"/>
    </location>
</feature>
<comment type="caution">
    <text evidence="11">The sequence shown here is derived from an EMBL/GenBank/DDBJ whole genome shotgun (WGS) entry which is preliminary data.</text>
</comment>
<feature type="compositionally biased region" description="Basic and acidic residues" evidence="8">
    <location>
        <begin position="492"/>
        <end position="526"/>
    </location>
</feature>
<dbReference type="InterPro" id="IPR036028">
    <property type="entry name" value="SH3-like_dom_sf"/>
</dbReference>
<dbReference type="SUPFAM" id="SSF54534">
    <property type="entry name" value="FKBP-like"/>
    <property type="match status" value="1"/>
</dbReference>
<protein>
    <recommendedName>
        <fullName evidence="2 7">peptidylprolyl isomerase</fullName>
        <ecNumber evidence="2 7">5.2.1.8</ecNumber>
    </recommendedName>
</protein>
<dbReference type="EC" id="5.2.1.8" evidence="2 7"/>
<evidence type="ECO:0000259" key="9">
    <source>
        <dbReference type="PROSITE" id="PS50002"/>
    </source>
</evidence>
<feature type="compositionally biased region" description="Acidic residues" evidence="8">
    <location>
        <begin position="527"/>
        <end position="543"/>
    </location>
</feature>
<dbReference type="SMART" id="SM00326">
    <property type="entry name" value="SH3"/>
    <property type="match status" value="2"/>
</dbReference>
<feature type="domain" description="SH3" evidence="9">
    <location>
        <begin position="1"/>
        <end position="61"/>
    </location>
</feature>
<dbReference type="GO" id="GO:0003755">
    <property type="term" value="F:peptidyl-prolyl cis-trans isomerase activity"/>
    <property type="evidence" value="ECO:0007669"/>
    <property type="project" value="UniProtKB-KW"/>
</dbReference>
<feature type="compositionally biased region" description="Polar residues" evidence="8">
    <location>
        <begin position="669"/>
        <end position="687"/>
    </location>
</feature>
<gene>
    <name evidence="11" type="ORF">TrCOL_g3607</name>
</gene>
<dbReference type="InterPro" id="IPR050689">
    <property type="entry name" value="FKBP-type_PPIase"/>
</dbReference>
<dbReference type="Pfam" id="PF00018">
    <property type="entry name" value="SH3_1"/>
    <property type="match status" value="1"/>
</dbReference>
<reference evidence="12" key="1">
    <citation type="journal article" date="2023" name="Commun. Biol.">
        <title>Genome analysis of Parmales, the sister group of diatoms, reveals the evolutionary specialization of diatoms from phago-mixotrophs to photoautotrophs.</title>
        <authorList>
            <person name="Ban H."/>
            <person name="Sato S."/>
            <person name="Yoshikawa S."/>
            <person name="Yamada K."/>
            <person name="Nakamura Y."/>
            <person name="Ichinomiya M."/>
            <person name="Sato N."/>
            <person name="Blanc-Mathieu R."/>
            <person name="Endo H."/>
            <person name="Kuwata A."/>
            <person name="Ogata H."/>
        </authorList>
    </citation>
    <scope>NUCLEOTIDE SEQUENCE [LARGE SCALE GENOMIC DNA]</scope>
</reference>
<keyword evidence="5 7" id="KW-0413">Isomerase</keyword>
<dbReference type="InterPro" id="IPR001452">
    <property type="entry name" value="SH3_domain"/>
</dbReference>
<dbReference type="InterPro" id="IPR046357">
    <property type="entry name" value="PPIase_dom_sf"/>
</dbReference>
<evidence type="ECO:0000256" key="7">
    <source>
        <dbReference type="PROSITE-ProRule" id="PRU00277"/>
    </source>
</evidence>
<sequence length="737" mass="79467">MLGFWCRAVFDFISSSPQDLSFRDGDLLTIVSIVSRNWWHAKNAEGKLGYVPSNYLQVLPQYAEATMECESFVEEIKVDAHESSPSALQITFTSRGTDGDSEKVSHNIVKTISNLSQFIRELSRTFPEAGLPLEVPPDSSWGILLRNLHSFNSTKTPTSADSFLQHLVTFSAMNGMVYAWLQPGSPRSSRPRVTSKSVAPLSRDKLGREAILLHDWVGDRANGELANLQVGDHVIIVHEQNDWAYCRSSPESSETGYVPLMYLRKIAKAGEWKESAPPVPPHIKLNKAGKPPPEEDLLSSTPSQYLATTEASSVSFAVRDFTLQTTEAFDELLETGLTVEVTKEGEKGGEVIKEDSGVTMTCTAMKWEPSRGVARSFASTDVDPNYDRLTFVVGQGHVTPALEEGVKRLTVGDEAFIVGSPAMGYGDVGLPGFVSGKSYVIYEVKVLSSVGNAVGAECFGPEGLVDGEIVKKRGGGGYGEVEETRQSGIGIKIEESEKSVSSREKMPVPKGGREGGEEEVLLKGEGGEGDEGEEVGDGADGDIMEPRSSRGTSLSEVRDSLATNDLIKGVEGMGMVIGFNEEGVSTQGESTGATLTEPRQPVTPPPPPAPKVSRKPLASAAGMPRGMKMDNEVTPPRLEINKGDNHPEGSTPPAPNTFPSSFRRPNMPISPSDQVMSPVSKLFNKSNGEGLRMVMNRKSAPKPILSSNQGKRDGEDKGEEGEEGEDSGRISPFMPSL</sequence>
<feature type="region of interest" description="Disordered" evidence="8">
    <location>
        <begin position="273"/>
        <end position="302"/>
    </location>
</feature>
<evidence type="ECO:0000256" key="8">
    <source>
        <dbReference type="SAM" id="MobiDB-lite"/>
    </source>
</evidence>
<organism evidence="11 12">
    <name type="scientific">Triparma columacea</name>
    <dbReference type="NCBI Taxonomy" id="722753"/>
    <lineage>
        <taxon>Eukaryota</taxon>
        <taxon>Sar</taxon>
        <taxon>Stramenopiles</taxon>
        <taxon>Ochrophyta</taxon>
        <taxon>Bolidophyceae</taxon>
        <taxon>Parmales</taxon>
        <taxon>Triparmaceae</taxon>
        <taxon>Triparma</taxon>
    </lineage>
</organism>
<feature type="compositionally biased region" description="Pro residues" evidence="8">
    <location>
        <begin position="601"/>
        <end position="610"/>
    </location>
</feature>
<accession>A0A9W7L339</accession>
<dbReference type="PANTHER" id="PTHR10516">
    <property type="entry name" value="PEPTIDYL-PROLYL CIS-TRANS ISOMERASE"/>
    <property type="match status" value="1"/>
</dbReference>
<dbReference type="PROSITE" id="PS50002">
    <property type="entry name" value="SH3"/>
    <property type="match status" value="2"/>
</dbReference>
<dbReference type="OrthoDB" id="207120at2759"/>
<proteinExistence type="predicted"/>
<dbReference type="PANTHER" id="PTHR10516:SF443">
    <property type="entry name" value="FK506-BINDING PROTEIN 59-RELATED"/>
    <property type="match status" value="1"/>
</dbReference>
<feature type="region of interest" description="Disordered" evidence="8">
    <location>
        <begin position="492"/>
        <end position="557"/>
    </location>
</feature>
<keyword evidence="12" id="KW-1185">Reference proteome</keyword>
<dbReference type="PROSITE" id="PS50059">
    <property type="entry name" value="FKBP_PPIASE"/>
    <property type="match status" value="1"/>
</dbReference>
<dbReference type="AlphaFoldDB" id="A0A9W7L339"/>
<dbReference type="Pfam" id="PF00254">
    <property type="entry name" value="FKBP_C"/>
    <property type="match status" value="1"/>
</dbReference>
<name>A0A9W7L339_9STRA</name>
<evidence type="ECO:0000256" key="4">
    <source>
        <dbReference type="ARBA" id="ARBA00023110"/>
    </source>
</evidence>
<dbReference type="Proteomes" id="UP001165065">
    <property type="component" value="Unassembled WGS sequence"/>
</dbReference>
<comment type="catalytic activity">
    <reaction evidence="1 7">
        <text>[protein]-peptidylproline (omega=180) = [protein]-peptidylproline (omega=0)</text>
        <dbReference type="Rhea" id="RHEA:16237"/>
        <dbReference type="Rhea" id="RHEA-COMP:10747"/>
        <dbReference type="Rhea" id="RHEA-COMP:10748"/>
        <dbReference type="ChEBI" id="CHEBI:83833"/>
        <dbReference type="ChEBI" id="CHEBI:83834"/>
        <dbReference type="EC" id="5.2.1.8"/>
    </reaction>
</comment>
<evidence type="ECO:0000256" key="6">
    <source>
        <dbReference type="PROSITE-ProRule" id="PRU00192"/>
    </source>
</evidence>
<dbReference type="Gene3D" id="2.30.30.40">
    <property type="entry name" value="SH3 Domains"/>
    <property type="match status" value="1"/>
</dbReference>
<evidence type="ECO:0000256" key="5">
    <source>
        <dbReference type="ARBA" id="ARBA00023235"/>
    </source>
</evidence>
<dbReference type="Gene3D" id="3.10.50.40">
    <property type="match status" value="1"/>
</dbReference>
<dbReference type="GO" id="GO:0005737">
    <property type="term" value="C:cytoplasm"/>
    <property type="evidence" value="ECO:0007669"/>
    <property type="project" value="TreeGrafter"/>
</dbReference>
<feature type="region of interest" description="Disordered" evidence="8">
    <location>
        <begin position="584"/>
        <end position="737"/>
    </location>
</feature>
<evidence type="ECO:0000256" key="1">
    <source>
        <dbReference type="ARBA" id="ARBA00000971"/>
    </source>
</evidence>
<feature type="compositionally biased region" description="Acidic residues" evidence="8">
    <location>
        <begin position="716"/>
        <end position="725"/>
    </location>
</feature>
<dbReference type="SUPFAM" id="SSF50044">
    <property type="entry name" value="SH3-domain"/>
    <property type="match status" value="2"/>
</dbReference>
<evidence type="ECO:0000256" key="3">
    <source>
        <dbReference type="ARBA" id="ARBA00022443"/>
    </source>
</evidence>
<feature type="domain" description="SH3" evidence="9">
    <location>
        <begin position="205"/>
        <end position="268"/>
    </location>
</feature>
<evidence type="ECO:0000259" key="10">
    <source>
        <dbReference type="PROSITE" id="PS50059"/>
    </source>
</evidence>
<feature type="domain" description="PPIase FKBP-type" evidence="10">
    <location>
        <begin position="372"/>
        <end position="450"/>
    </location>
</feature>
<dbReference type="InterPro" id="IPR001179">
    <property type="entry name" value="PPIase_FKBP_dom"/>
</dbReference>
<keyword evidence="3 6" id="KW-0728">SH3 domain</keyword>
<evidence type="ECO:0000313" key="11">
    <source>
        <dbReference type="EMBL" id="GMI27452.1"/>
    </source>
</evidence>
<keyword evidence="4 7" id="KW-0697">Rotamase</keyword>